<evidence type="ECO:0000313" key="1">
    <source>
        <dbReference type="EMBL" id="BAS70284.1"/>
    </source>
</evidence>
<evidence type="ECO:0000313" key="2">
    <source>
        <dbReference type="Proteomes" id="UP000059680"/>
    </source>
</evidence>
<gene>
    <name evidence="1" type="ordered locus">Os01g0137550</name>
    <name evidence="1" type="ORF">OSNPB_010137550</name>
</gene>
<reference evidence="1 2" key="3">
    <citation type="journal article" date="2013" name="Rice">
        <title>Improvement of the Oryza sativa Nipponbare reference genome using next generation sequence and optical map data.</title>
        <authorList>
            <person name="Kawahara Y."/>
            <person name="de la Bastide M."/>
            <person name="Hamilton J.P."/>
            <person name="Kanamori H."/>
            <person name="McCombie W.R."/>
            <person name="Ouyang S."/>
            <person name="Schwartz D.C."/>
            <person name="Tanaka T."/>
            <person name="Wu J."/>
            <person name="Zhou S."/>
            <person name="Childs K.L."/>
            <person name="Davidson R.M."/>
            <person name="Lin H."/>
            <person name="Quesada-Ocampo L."/>
            <person name="Vaillancourt B."/>
            <person name="Sakai H."/>
            <person name="Lee S.S."/>
            <person name="Kim J."/>
            <person name="Numa H."/>
            <person name="Itoh T."/>
            <person name="Buell C.R."/>
            <person name="Matsumoto T."/>
        </authorList>
    </citation>
    <scope>NUCLEOTIDE SEQUENCE [LARGE SCALE GENOMIC DNA]</scope>
    <source>
        <strain evidence="2">cv. Nipponbare</strain>
    </source>
</reference>
<protein>
    <submittedName>
        <fullName evidence="1">Os01g0137550 protein</fullName>
    </submittedName>
</protein>
<proteinExistence type="predicted"/>
<keyword evidence="2" id="KW-1185">Reference proteome</keyword>
<name>A0A0P0UXQ6_ORYSJ</name>
<dbReference type="Gramene" id="Os01t0137550-01">
    <property type="protein sequence ID" value="Os01t0137550-01"/>
    <property type="gene ID" value="Os01g0137550"/>
</dbReference>
<sequence>RKGFDTVVILVAWSIWKERNNRVFKHRQRSWREVAKDAVDECCAPPPPPPGRSFK</sequence>
<dbReference type="PaxDb" id="39947-A0A0P0UXQ6"/>
<dbReference type="EMBL" id="AP014957">
    <property type="protein sequence ID" value="BAS70284.1"/>
    <property type="molecule type" value="Genomic_DNA"/>
</dbReference>
<reference evidence="2" key="1">
    <citation type="journal article" date="2005" name="Nature">
        <title>The map-based sequence of the rice genome.</title>
        <authorList>
            <consortium name="International rice genome sequencing project (IRGSP)"/>
            <person name="Matsumoto T."/>
            <person name="Wu J."/>
            <person name="Kanamori H."/>
            <person name="Katayose Y."/>
            <person name="Fujisawa M."/>
            <person name="Namiki N."/>
            <person name="Mizuno H."/>
            <person name="Yamamoto K."/>
            <person name="Antonio B.A."/>
            <person name="Baba T."/>
            <person name="Sakata K."/>
            <person name="Nagamura Y."/>
            <person name="Aoki H."/>
            <person name="Arikawa K."/>
            <person name="Arita K."/>
            <person name="Bito T."/>
            <person name="Chiden Y."/>
            <person name="Fujitsuka N."/>
            <person name="Fukunaka R."/>
            <person name="Hamada M."/>
            <person name="Harada C."/>
            <person name="Hayashi A."/>
            <person name="Hijishita S."/>
            <person name="Honda M."/>
            <person name="Hosokawa S."/>
            <person name="Ichikawa Y."/>
            <person name="Idonuma A."/>
            <person name="Iijima M."/>
            <person name="Ikeda M."/>
            <person name="Ikeno M."/>
            <person name="Ito K."/>
            <person name="Ito S."/>
            <person name="Ito T."/>
            <person name="Ito Y."/>
            <person name="Ito Y."/>
            <person name="Iwabuchi A."/>
            <person name="Kamiya K."/>
            <person name="Karasawa W."/>
            <person name="Kurita K."/>
            <person name="Katagiri S."/>
            <person name="Kikuta A."/>
            <person name="Kobayashi H."/>
            <person name="Kobayashi N."/>
            <person name="Machita K."/>
            <person name="Maehara T."/>
            <person name="Masukawa M."/>
            <person name="Mizubayashi T."/>
            <person name="Mukai Y."/>
            <person name="Nagasaki H."/>
            <person name="Nagata Y."/>
            <person name="Naito S."/>
            <person name="Nakashima M."/>
            <person name="Nakama Y."/>
            <person name="Nakamichi Y."/>
            <person name="Nakamura M."/>
            <person name="Meguro A."/>
            <person name="Negishi M."/>
            <person name="Ohta I."/>
            <person name="Ohta T."/>
            <person name="Okamoto M."/>
            <person name="Ono N."/>
            <person name="Saji S."/>
            <person name="Sakaguchi M."/>
            <person name="Sakai K."/>
            <person name="Shibata M."/>
            <person name="Shimokawa T."/>
            <person name="Song J."/>
            <person name="Takazaki Y."/>
            <person name="Terasawa K."/>
            <person name="Tsugane M."/>
            <person name="Tsuji K."/>
            <person name="Ueda S."/>
            <person name="Waki K."/>
            <person name="Yamagata H."/>
            <person name="Yamamoto M."/>
            <person name="Yamamoto S."/>
            <person name="Yamane H."/>
            <person name="Yoshiki S."/>
            <person name="Yoshihara R."/>
            <person name="Yukawa K."/>
            <person name="Zhong H."/>
            <person name="Yano M."/>
            <person name="Yuan Q."/>
            <person name="Ouyang S."/>
            <person name="Liu J."/>
            <person name="Jones K.M."/>
            <person name="Gansberger K."/>
            <person name="Moffat K."/>
            <person name="Hill J."/>
            <person name="Bera J."/>
            <person name="Fadrosh D."/>
            <person name="Jin S."/>
            <person name="Johri S."/>
            <person name="Kim M."/>
            <person name="Overton L."/>
            <person name="Reardon M."/>
            <person name="Tsitrin T."/>
            <person name="Vuong H."/>
            <person name="Weaver B."/>
            <person name="Ciecko A."/>
            <person name="Tallon L."/>
            <person name="Jackson J."/>
            <person name="Pai G."/>
            <person name="Aken S.V."/>
            <person name="Utterback T."/>
            <person name="Reidmuller S."/>
            <person name="Feldblyum T."/>
            <person name="Hsiao J."/>
            <person name="Zismann V."/>
            <person name="Iobst S."/>
            <person name="de Vazeille A.R."/>
            <person name="Buell C.R."/>
            <person name="Ying K."/>
            <person name="Li Y."/>
            <person name="Lu T."/>
            <person name="Huang Y."/>
            <person name="Zhao Q."/>
            <person name="Feng Q."/>
            <person name="Zhang L."/>
            <person name="Zhu J."/>
            <person name="Weng Q."/>
            <person name="Mu J."/>
            <person name="Lu Y."/>
            <person name="Fan D."/>
            <person name="Liu Y."/>
            <person name="Guan J."/>
            <person name="Zhang Y."/>
            <person name="Yu S."/>
            <person name="Liu X."/>
            <person name="Zhang Y."/>
            <person name="Hong G."/>
            <person name="Han B."/>
            <person name="Choisne N."/>
            <person name="Demange N."/>
            <person name="Orjeda G."/>
            <person name="Samain S."/>
            <person name="Cattolico L."/>
            <person name="Pelletier E."/>
            <person name="Couloux A."/>
            <person name="Segurens B."/>
            <person name="Wincker P."/>
            <person name="D'Hont A."/>
            <person name="Scarpelli C."/>
            <person name="Weissenbach J."/>
            <person name="Salanoubat M."/>
            <person name="Quetier F."/>
            <person name="Yu Y."/>
            <person name="Kim H.R."/>
            <person name="Rambo T."/>
            <person name="Currie J."/>
            <person name="Collura K."/>
            <person name="Luo M."/>
            <person name="Yang T."/>
            <person name="Ammiraju J.S.S."/>
            <person name="Engler F."/>
            <person name="Soderlund C."/>
            <person name="Wing R.A."/>
            <person name="Palmer L.E."/>
            <person name="de la Bastide M."/>
            <person name="Spiegel L."/>
            <person name="Nascimento L."/>
            <person name="Zutavern T."/>
            <person name="O'Shaughnessy A."/>
            <person name="Dike S."/>
            <person name="Dedhia N."/>
            <person name="Preston R."/>
            <person name="Balija V."/>
            <person name="McCombie W.R."/>
            <person name="Chow T."/>
            <person name="Chen H."/>
            <person name="Chung M."/>
            <person name="Chen C."/>
            <person name="Shaw J."/>
            <person name="Wu H."/>
            <person name="Hsiao K."/>
            <person name="Chao Y."/>
            <person name="Chu M."/>
            <person name="Cheng C."/>
            <person name="Hour A."/>
            <person name="Lee P."/>
            <person name="Lin S."/>
            <person name="Lin Y."/>
            <person name="Liou J."/>
            <person name="Liu S."/>
            <person name="Hsing Y."/>
            <person name="Raghuvanshi S."/>
            <person name="Mohanty A."/>
            <person name="Bharti A.K."/>
            <person name="Gaur A."/>
            <person name="Gupta V."/>
            <person name="Kumar D."/>
            <person name="Ravi V."/>
            <person name="Vij S."/>
            <person name="Kapur A."/>
            <person name="Khurana P."/>
            <person name="Khurana P."/>
            <person name="Khurana J.P."/>
            <person name="Tyagi A.K."/>
            <person name="Gaikwad K."/>
            <person name="Singh A."/>
            <person name="Dalal V."/>
            <person name="Srivastava S."/>
            <person name="Dixit A."/>
            <person name="Pal A.K."/>
            <person name="Ghazi I.A."/>
            <person name="Yadav M."/>
            <person name="Pandit A."/>
            <person name="Bhargava A."/>
            <person name="Sureshbabu K."/>
            <person name="Batra K."/>
            <person name="Sharma T.R."/>
            <person name="Mohapatra T."/>
            <person name="Singh N.K."/>
            <person name="Messing J."/>
            <person name="Nelson A.B."/>
            <person name="Fuks G."/>
            <person name="Kavchok S."/>
            <person name="Keizer G."/>
            <person name="Linton E."/>
            <person name="Llaca V."/>
            <person name="Song R."/>
            <person name="Tanyolac B."/>
            <person name="Young S."/>
            <person name="Ho-Il K."/>
            <person name="Hahn J.H."/>
            <person name="Sangsakoo G."/>
            <person name="Vanavichit A."/>
            <person name="de Mattos Luiz.A.T."/>
            <person name="Zimmer P.D."/>
            <person name="Malone G."/>
            <person name="Dellagostin O."/>
            <person name="de Oliveira A.C."/>
            <person name="Bevan M."/>
            <person name="Bancroft I."/>
            <person name="Minx P."/>
            <person name="Cordum H."/>
            <person name="Wilson R."/>
            <person name="Cheng Z."/>
            <person name="Jin W."/>
            <person name="Jiang J."/>
            <person name="Leong S.A."/>
            <person name="Iwama H."/>
            <person name="Gojobori T."/>
            <person name="Itoh T."/>
            <person name="Niimura Y."/>
            <person name="Fujii Y."/>
            <person name="Habara T."/>
            <person name="Sakai H."/>
            <person name="Sato Y."/>
            <person name="Wilson G."/>
            <person name="Kumar K."/>
            <person name="McCouch S."/>
            <person name="Juretic N."/>
            <person name="Hoen D."/>
            <person name="Wright S."/>
            <person name="Bruskiewich R."/>
            <person name="Bureau T."/>
            <person name="Miyao A."/>
            <person name="Hirochika H."/>
            <person name="Nishikawa T."/>
            <person name="Kadowaki K."/>
            <person name="Sugiura M."/>
            <person name="Burr B."/>
            <person name="Sasaki T."/>
        </authorList>
    </citation>
    <scope>NUCLEOTIDE SEQUENCE [LARGE SCALE GENOMIC DNA]</scope>
    <source>
        <strain evidence="2">cv. Nipponbare</strain>
    </source>
</reference>
<accession>A0A0P0UXQ6</accession>
<dbReference type="Proteomes" id="UP000059680">
    <property type="component" value="Chromosome 1"/>
</dbReference>
<dbReference type="AlphaFoldDB" id="A0A0P0UXQ6"/>
<dbReference type="InParanoid" id="A0A0P0UXQ6"/>
<feature type="non-terminal residue" evidence="1">
    <location>
        <position position="1"/>
    </location>
</feature>
<organism evidence="1 2">
    <name type="scientific">Oryza sativa subsp. japonica</name>
    <name type="common">Rice</name>
    <dbReference type="NCBI Taxonomy" id="39947"/>
    <lineage>
        <taxon>Eukaryota</taxon>
        <taxon>Viridiplantae</taxon>
        <taxon>Streptophyta</taxon>
        <taxon>Embryophyta</taxon>
        <taxon>Tracheophyta</taxon>
        <taxon>Spermatophyta</taxon>
        <taxon>Magnoliopsida</taxon>
        <taxon>Liliopsida</taxon>
        <taxon>Poales</taxon>
        <taxon>Poaceae</taxon>
        <taxon>BOP clade</taxon>
        <taxon>Oryzoideae</taxon>
        <taxon>Oryzeae</taxon>
        <taxon>Oryzinae</taxon>
        <taxon>Oryza</taxon>
        <taxon>Oryza sativa</taxon>
    </lineage>
</organism>
<reference evidence="1 2" key="2">
    <citation type="journal article" date="2013" name="Plant Cell Physiol.">
        <title>Rice Annotation Project Database (RAP-DB): an integrative and interactive database for rice genomics.</title>
        <authorList>
            <person name="Sakai H."/>
            <person name="Lee S.S."/>
            <person name="Tanaka T."/>
            <person name="Numa H."/>
            <person name="Kim J."/>
            <person name="Kawahara Y."/>
            <person name="Wakimoto H."/>
            <person name="Yang C.C."/>
            <person name="Iwamoto M."/>
            <person name="Abe T."/>
            <person name="Yamada Y."/>
            <person name="Muto A."/>
            <person name="Inokuchi H."/>
            <person name="Ikemura T."/>
            <person name="Matsumoto T."/>
            <person name="Sasaki T."/>
            <person name="Itoh T."/>
        </authorList>
    </citation>
    <scope>NUCLEOTIDE SEQUENCE [LARGE SCALE GENOMIC DNA]</scope>
    <source>
        <strain evidence="2">cv. Nipponbare</strain>
    </source>
</reference>